<dbReference type="AlphaFoldDB" id="A0A5Q2N0P4"/>
<dbReference type="KEGG" id="hcv:FTV88_2805"/>
<feature type="site" description="Participates in a stacking interaction with the thymidine ring of dTDP-4-oxo-6-deoxyglucose" evidence="2">
    <location>
        <position position="138"/>
    </location>
</feature>
<protein>
    <recommendedName>
        <fullName evidence="3">dTDP-4-dehydrorhamnose 3,5-epimerase</fullName>
        <ecNumber evidence="3">5.1.3.13</ecNumber>
    </recommendedName>
    <alternativeName>
        <fullName evidence="3">Thymidine diphospho-4-keto-rhamnose 3,5-epimerase</fullName>
    </alternativeName>
</protein>
<dbReference type="Gene3D" id="2.60.120.10">
    <property type="entry name" value="Jelly Rolls"/>
    <property type="match status" value="1"/>
</dbReference>
<dbReference type="PANTHER" id="PTHR21047:SF2">
    <property type="entry name" value="THYMIDINE DIPHOSPHO-4-KETO-RHAMNOSE 3,5-EPIMERASE"/>
    <property type="match status" value="1"/>
</dbReference>
<evidence type="ECO:0000256" key="3">
    <source>
        <dbReference type="RuleBase" id="RU364069"/>
    </source>
</evidence>
<dbReference type="SUPFAM" id="SSF51182">
    <property type="entry name" value="RmlC-like cupins"/>
    <property type="match status" value="1"/>
</dbReference>
<comment type="subunit">
    <text evidence="3">Homodimer.</text>
</comment>
<feature type="active site" description="Proton donor" evidence="1">
    <location>
        <position position="132"/>
    </location>
</feature>
<gene>
    <name evidence="4" type="primary">rfbC</name>
    <name evidence="4" type="ORF">FTV88_2805</name>
</gene>
<feature type="active site" description="Proton acceptor" evidence="1">
    <location>
        <position position="62"/>
    </location>
</feature>
<dbReference type="UniPathway" id="UPA00124"/>
<comment type="catalytic activity">
    <reaction evidence="3">
        <text>dTDP-4-dehydro-6-deoxy-alpha-D-glucose = dTDP-4-dehydro-beta-L-rhamnose</text>
        <dbReference type="Rhea" id="RHEA:16969"/>
        <dbReference type="ChEBI" id="CHEBI:57649"/>
        <dbReference type="ChEBI" id="CHEBI:62830"/>
        <dbReference type="EC" id="5.1.3.13"/>
    </reaction>
</comment>
<dbReference type="GO" id="GO:0005829">
    <property type="term" value="C:cytosol"/>
    <property type="evidence" value="ECO:0007669"/>
    <property type="project" value="TreeGrafter"/>
</dbReference>
<evidence type="ECO:0000313" key="5">
    <source>
        <dbReference type="Proteomes" id="UP000366051"/>
    </source>
</evidence>
<dbReference type="CDD" id="cd00438">
    <property type="entry name" value="cupin_RmlC"/>
    <property type="match status" value="1"/>
</dbReference>
<dbReference type="GO" id="GO:0019305">
    <property type="term" value="P:dTDP-rhamnose biosynthetic process"/>
    <property type="evidence" value="ECO:0007669"/>
    <property type="project" value="UniProtKB-UniRule"/>
</dbReference>
<dbReference type="InterPro" id="IPR014710">
    <property type="entry name" value="RmlC-like_jellyroll"/>
</dbReference>
<name>A0A5Q2N0P4_9FIRM</name>
<evidence type="ECO:0000313" key="4">
    <source>
        <dbReference type="EMBL" id="QGG48894.1"/>
    </source>
</evidence>
<dbReference type="Proteomes" id="UP000366051">
    <property type="component" value="Chromosome"/>
</dbReference>
<dbReference type="OrthoDB" id="9800680at2"/>
<dbReference type="Pfam" id="PF00908">
    <property type="entry name" value="dTDP_sugar_isom"/>
    <property type="match status" value="1"/>
</dbReference>
<dbReference type="InterPro" id="IPR011051">
    <property type="entry name" value="RmlC_Cupin_sf"/>
</dbReference>
<dbReference type="GO" id="GO:0000271">
    <property type="term" value="P:polysaccharide biosynthetic process"/>
    <property type="evidence" value="ECO:0007669"/>
    <property type="project" value="TreeGrafter"/>
</dbReference>
<dbReference type="EMBL" id="CP045875">
    <property type="protein sequence ID" value="QGG48894.1"/>
    <property type="molecule type" value="Genomic_DNA"/>
</dbReference>
<dbReference type="NCBIfam" id="TIGR01221">
    <property type="entry name" value="rmlC"/>
    <property type="match status" value="1"/>
</dbReference>
<reference evidence="5" key="1">
    <citation type="submission" date="2019-11" db="EMBL/GenBank/DDBJ databases">
        <title>Genome sequence of Heliorestis convoluta strain HH, an alkaliphilic and minimalistic phototrophic bacterium from a soda lake in Egypt.</title>
        <authorList>
            <person name="Dewey E.D."/>
            <person name="Stokes L.M."/>
            <person name="Burchell B.M."/>
            <person name="Shaffer K.N."/>
            <person name="Huntington A.M."/>
            <person name="Baker J.M."/>
            <person name="Nadendla S."/>
            <person name="Giglio M.G."/>
            <person name="Touchman J.W."/>
            <person name="Blankenship R.E."/>
            <person name="Madigan M.T."/>
            <person name="Sattley W.M."/>
        </authorList>
    </citation>
    <scope>NUCLEOTIDE SEQUENCE [LARGE SCALE GENOMIC DNA]</scope>
    <source>
        <strain evidence="5">HH</strain>
    </source>
</reference>
<evidence type="ECO:0000256" key="1">
    <source>
        <dbReference type="PIRSR" id="PIRSR600888-1"/>
    </source>
</evidence>
<proteinExistence type="inferred from homology"/>
<comment type="function">
    <text evidence="3">Catalyzes the epimerization of the C3' and C5'positions of dTDP-6-deoxy-D-xylo-4-hexulose, forming dTDP-6-deoxy-L-lyxo-4-hexulose.</text>
</comment>
<keyword evidence="5" id="KW-1185">Reference proteome</keyword>
<dbReference type="GO" id="GO:0008830">
    <property type="term" value="F:dTDP-4-dehydrorhamnose 3,5-epimerase activity"/>
    <property type="evidence" value="ECO:0007669"/>
    <property type="project" value="UniProtKB-UniRule"/>
</dbReference>
<accession>A0A5Q2N0P4</accession>
<dbReference type="EC" id="5.1.3.13" evidence="3"/>
<keyword evidence="3 4" id="KW-0413">Isomerase</keyword>
<comment type="similarity">
    <text evidence="3">Belongs to the dTDP-4-dehydrorhamnose 3,5-epimerase family.</text>
</comment>
<comment type="pathway">
    <text evidence="3">Carbohydrate biosynthesis; dTDP-L-rhamnose biosynthesis.</text>
</comment>
<dbReference type="PANTHER" id="PTHR21047">
    <property type="entry name" value="DTDP-6-DEOXY-D-GLUCOSE-3,5 EPIMERASE"/>
    <property type="match status" value="1"/>
</dbReference>
<sequence length="179" mass="20577">MFQLRETFLQGCVELIPNIFTDHRGESIKTYHSDAFKNIGISHDFKEDLMVTSQRGVLRGLHLQYPPKEQAKLIYCVRGSIFDVAVDVRKTSPTYGQFVSFHVDAEKHNLVYIPSGFAHGYLVLEDDTTVVYKMSSVYSPELESGFLWNSLNIDWPITEPILSYKDSQLPLFKDFRSAF</sequence>
<evidence type="ECO:0000256" key="2">
    <source>
        <dbReference type="PIRSR" id="PIRSR600888-3"/>
    </source>
</evidence>
<organism evidence="4 5">
    <name type="scientific">Heliorestis convoluta</name>
    <dbReference type="NCBI Taxonomy" id="356322"/>
    <lineage>
        <taxon>Bacteria</taxon>
        <taxon>Bacillati</taxon>
        <taxon>Bacillota</taxon>
        <taxon>Clostridia</taxon>
        <taxon>Eubacteriales</taxon>
        <taxon>Heliobacteriaceae</taxon>
        <taxon>Heliorestis</taxon>
    </lineage>
</organism>
<dbReference type="RefSeq" id="WP_153725972.1">
    <property type="nucleotide sequence ID" value="NZ_CP045875.1"/>
</dbReference>
<dbReference type="InterPro" id="IPR000888">
    <property type="entry name" value="RmlC-like"/>
</dbReference>